<evidence type="ECO:0000256" key="1">
    <source>
        <dbReference type="SAM" id="MobiDB-lite"/>
    </source>
</evidence>
<dbReference type="Proteomes" id="UP001152300">
    <property type="component" value="Unassembled WGS sequence"/>
</dbReference>
<dbReference type="OrthoDB" id="1606438at2759"/>
<feature type="region of interest" description="Disordered" evidence="1">
    <location>
        <begin position="79"/>
        <end position="117"/>
    </location>
</feature>
<comment type="caution">
    <text evidence="2">The sequence shown here is derived from an EMBL/GenBank/DDBJ whole genome shotgun (WGS) entry which is preliminary data.</text>
</comment>
<reference evidence="2" key="1">
    <citation type="submission" date="2022-11" db="EMBL/GenBank/DDBJ databases">
        <title>Genome Resource of Sclerotinia nivalis Strain SnTB1, a Plant Pathogen Isolated from American Ginseng.</title>
        <authorList>
            <person name="Fan S."/>
        </authorList>
    </citation>
    <scope>NUCLEOTIDE SEQUENCE</scope>
    <source>
        <strain evidence="2">SnTB1</strain>
    </source>
</reference>
<evidence type="ECO:0000313" key="2">
    <source>
        <dbReference type="EMBL" id="KAJ8065081.1"/>
    </source>
</evidence>
<protein>
    <submittedName>
        <fullName evidence="2">Uncharacterized protein</fullName>
    </submittedName>
</protein>
<gene>
    <name evidence="2" type="ORF">OCU04_005793</name>
</gene>
<accession>A0A9X0ALP3</accession>
<name>A0A9X0ALP3_9HELO</name>
<proteinExistence type="predicted"/>
<dbReference type="EMBL" id="JAPEIS010000006">
    <property type="protein sequence ID" value="KAJ8065081.1"/>
    <property type="molecule type" value="Genomic_DNA"/>
</dbReference>
<dbReference type="AlphaFoldDB" id="A0A9X0ALP3"/>
<sequence length="117" mass="12483">MSHATRIAVLAAKIQEHTSKVDEYLASNNLPSPSFDVSCPVRLSLPPEIQTSRNAVLEASDELTALMLGPVESLIPPIYPSKPYSLQPTQNPSPQPALPLSPKSPKHALSPNPTPGV</sequence>
<keyword evidence="3" id="KW-1185">Reference proteome</keyword>
<organism evidence="2 3">
    <name type="scientific">Sclerotinia nivalis</name>
    <dbReference type="NCBI Taxonomy" id="352851"/>
    <lineage>
        <taxon>Eukaryota</taxon>
        <taxon>Fungi</taxon>
        <taxon>Dikarya</taxon>
        <taxon>Ascomycota</taxon>
        <taxon>Pezizomycotina</taxon>
        <taxon>Leotiomycetes</taxon>
        <taxon>Helotiales</taxon>
        <taxon>Sclerotiniaceae</taxon>
        <taxon>Sclerotinia</taxon>
    </lineage>
</organism>
<evidence type="ECO:0000313" key="3">
    <source>
        <dbReference type="Proteomes" id="UP001152300"/>
    </source>
</evidence>